<dbReference type="InterPro" id="IPR026265">
    <property type="entry name" value="LptC"/>
</dbReference>
<dbReference type="RefSeq" id="WP_173809653.1">
    <property type="nucleotide sequence ID" value="NZ_JABSNP010000006.1"/>
</dbReference>
<dbReference type="Pfam" id="PF06835">
    <property type="entry name" value="LptC"/>
    <property type="match status" value="1"/>
</dbReference>
<dbReference type="InterPro" id="IPR010664">
    <property type="entry name" value="LipoPS_assembly_LptC-rel"/>
</dbReference>
<accession>A0ABX2FPN8</accession>
<evidence type="ECO:0000313" key="1">
    <source>
        <dbReference type="EMBL" id="NRT18922.1"/>
    </source>
</evidence>
<proteinExistence type="predicted"/>
<keyword evidence="2" id="KW-1185">Reference proteome</keyword>
<dbReference type="NCBIfam" id="TIGR04409">
    <property type="entry name" value="LptC_YrbK"/>
    <property type="match status" value="1"/>
</dbReference>
<organism evidence="1 2">
    <name type="scientific">Hymenobacter caeli</name>
    <dbReference type="NCBI Taxonomy" id="2735894"/>
    <lineage>
        <taxon>Bacteria</taxon>
        <taxon>Pseudomonadati</taxon>
        <taxon>Bacteroidota</taxon>
        <taxon>Cytophagia</taxon>
        <taxon>Cytophagales</taxon>
        <taxon>Hymenobacteraceae</taxon>
        <taxon>Hymenobacter</taxon>
    </lineage>
</organism>
<reference evidence="1 2" key="1">
    <citation type="submission" date="2020-05" db="EMBL/GenBank/DDBJ databases">
        <title>Genomic Encyclopedia of Type Strains, Phase IV (KMG-V): Genome sequencing to study the core and pangenomes of soil and plant-associated prokaryotes.</title>
        <authorList>
            <person name="Whitman W."/>
        </authorList>
    </citation>
    <scope>NUCLEOTIDE SEQUENCE [LARGE SCALE GENOMIC DNA]</scope>
    <source>
        <strain evidence="1 2">9A</strain>
    </source>
</reference>
<name>A0ABX2FPN8_9BACT</name>
<dbReference type="Gene3D" id="2.60.450.10">
    <property type="entry name" value="Lipopolysaccharide (LPS) transport protein A like domain"/>
    <property type="match status" value="1"/>
</dbReference>
<evidence type="ECO:0000313" key="2">
    <source>
        <dbReference type="Proteomes" id="UP000779507"/>
    </source>
</evidence>
<dbReference type="EMBL" id="JABSNP010000006">
    <property type="protein sequence ID" value="NRT18922.1"/>
    <property type="molecule type" value="Genomic_DNA"/>
</dbReference>
<dbReference type="Proteomes" id="UP000779507">
    <property type="component" value="Unassembled WGS sequence"/>
</dbReference>
<gene>
    <name evidence="1" type="ORF">HNP98_001745</name>
</gene>
<protein>
    <submittedName>
        <fullName evidence="1">LPS export ABC transporter protein LptC</fullName>
    </submittedName>
</protein>
<sequence length="178" mass="19777">MWLLGGLLALALPGCDEKKTIGPTRIYTGPITETTNVVELISDSAKLKLRLTAPLEQRFETEVVYAKGLKVTFYAKDGKTVVNTLTARYGKVEQGKELYTMRGNVVVANVPEQQQLFTEELFFDRGKQLIYTKPDMFVKVLTPTERLTGTGLTANQNFSSYRITHPEGVFAVDQAVAP</sequence>
<comment type="caution">
    <text evidence="1">The sequence shown here is derived from an EMBL/GenBank/DDBJ whole genome shotgun (WGS) entry which is preliminary data.</text>
</comment>